<keyword evidence="2" id="KW-1185">Reference proteome</keyword>
<proteinExistence type="predicted"/>
<dbReference type="Proteomes" id="UP001374803">
    <property type="component" value="Chromosome"/>
</dbReference>
<reference evidence="1" key="1">
    <citation type="submission" date="2021-12" db="EMBL/GenBank/DDBJ databases">
        <title>Discovery of the Pendulisporaceae a myxobacterial family with distinct sporulation behavior and unique specialized metabolism.</title>
        <authorList>
            <person name="Garcia R."/>
            <person name="Popoff A."/>
            <person name="Bader C.D."/>
            <person name="Loehr J."/>
            <person name="Walesch S."/>
            <person name="Walt C."/>
            <person name="Boldt J."/>
            <person name="Bunk B."/>
            <person name="Haeckl F.J.F.P.J."/>
            <person name="Gunesch A.P."/>
            <person name="Birkelbach J."/>
            <person name="Nuebel U."/>
            <person name="Pietschmann T."/>
            <person name="Bach T."/>
            <person name="Mueller R."/>
        </authorList>
    </citation>
    <scope>NUCLEOTIDE SEQUENCE</scope>
    <source>
        <strain evidence="1">MSr11367</strain>
    </source>
</reference>
<accession>A0ABZ2KZN8</accession>
<evidence type="ECO:0000313" key="2">
    <source>
        <dbReference type="Proteomes" id="UP001374803"/>
    </source>
</evidence>
<evidence type="ECO:0000313" key="1">
    <source>
        <dbReference type="EMBL" id="WXB04149.1"/>
    </source>
</evidence>
<evidence type="ECO:0008006" key="3">
    <source>
        <dbReference type="Google" id="ProtNLM"/>
    </source>
</evidence>
<dbReference type="PROSITE" id="PS51257">
    <property type="entry name" value="PROKAR_LIPOPROTEIN"/>
    <property type="match status" value="1"/>
</dbReference>
<gene>
    <name evidence="1" type="ORF">LVJ94_45490</name>
</gene>
<sequence>MKKDSAALFGLFLSVVTACGGSSANRGVGSAAVNLAKFDETVFTIDPEAAPSGAPRDRGAVEIPFDRTSASDALVAACETVRNCYNGFPVAVVVTTTFEQDGHALVAHVDQPLSVVGTLIASCIEDRFRNVHVHQFSGDPVTASQKCRVGRDVNWECSYDDCATVPSSQFPELFPPR</sequence>
<protein>
    <recommendedName>
        <fullName evidence="3">Lipoprotein</fullName>
    </recommendedName>
</protein>
<name>A0ABZ2KZN8_9BACT</name>
<dbReference type="RefSeq" id="WP_394833784.1">
    <property type="nucleotide sequence ID" value="NZ_CP089929.1"/>
</dbReference>
<dbReference type="EMBL" id="CP089983">
    <property type="protein sequence ID" value="WXB04149.1"/>
    <property type="molecule type" value="Genomic_DNA"/>
</dbReference>
<organism evidence="1 2">
    <name type="scientific">Pendulispora rubella</name>
    <dbReference type="NCBI Taxonomy" id="2741070"/>
    <lineage>
        <taxon>Bacteria</taxon>
        <taxon>Pseudomonadati</taxon>
        <taxon>Myxococcota</taxon>
        <taxon>Myxococcia</taxon>
        <taxon>Myxococcales</taxon>
        <taxon>Sorangiineae</taxon>
        <taxon>Pendulisporaceae</taxon>
        <taxon>Pendulispora</taxon>
    </lineage>
</organism>